<comment type="caution">
    <text evidence="2">The sequence shown here is derived from an EMBL/GenBank/DDBJ whole genome shotgun (WGS) entry which is preliminary data.</text>
</comment>
<protein>
    <recommendedName>
        <fullName evidence="4">Prepilin-type N-terminal cleavage/methylation domain-containing protein</fullName>
    </recommendedName>
</protein>
<keyword evidence="1" id="KW-1133">Transmembrane helix</keyword>
<proteinExistence type="predicted"/>
<evidence type="ECO:0000256" key="1">
    <source>
        <dbReference type="SAM" id="Phobius"/>
    </source>
</evidence>
<dbReference type="Proteomes" id="UP000178175">
    <property type="component" value="Unassembled WGS sequence"/>
</dbReference>
<evidence type="ECO:0008006" key="4">
    <source>
        <dbReference type="Google" id="ProtNLM"/>
    </source>
</evidence>
<organism evidence="2 3">
    <name type="scientific">Candidatus Zambryskibacteria bacterium RIFCSPHIGHO2_02_FULL_43_14</name>
    <dbReference type="NCBI Taxonomy" id="1802748"/>
    <lineage>
        <taxon>Bacteria</taxon>
        <taxon>Candidatus Zambryskiibacteriota</taxon>
    </lineage>
</organism>
<keyword evidence="1" id="KW-0812">Transmembrane</keyword>
<accession>A0A1G2TGI3</accession>
<reference evidence="2 3" key="1">
    <citation type="journal article" date="2016" name="Nat. Commun.">
        <title>Thousands of microbial genomes shed light on interconnected biogeochemical processes in an aquifer system.</title>
        <authorList>
            <person name="Anantharaman K."/>
            <person name="Brown C.T."/>
            <person name="Hug L.A."/>
            <person name="Sharon I."/>
            <person name="Castelle C.J."/>
            <person name="Probst A.J."/>
            <person name="Thomas B.C."/>
            <person name="Singh A."/>
            <person name="Wilkins M.J."/>
            <person name="Karaoz U."/>
            <person name="Brodie E.L."/>
            <person name="Williams K.H."/>
            <person name="Hubbard S.S."/>
            <person name="Banfield J.F."/>
        </authorList>
    </citation>
    <scope>NUCLEOTIDE SEQUENCE [LARGE SCALE GENOMIC DNA]</scope>
</reference>
<evidence type="ECO:0000313" key="2">
    <source>
        <dbReference type="EMBL" id="OHA96148.1"/>
    </source>
</evidence>
<feature type="transmembrane region" description="Helical" evidence="1">
    <location>
        <begin position="12"/>
        <end position="35"/>
    </location>
</feature>
<dbReference type="EMBL" id="MHVR01000010">
    <property type="protein sequence ID" value="OHA96148.1"/>
    <property type="molecule type" value="Genomic_DNA"/>
</dbReference>
<sequence length="165" mass="18439">MKKSSENFNGNHGLTLVEVLITTSIILTFLVALFWTHNLYLETAFSNRNVIKAAQLAEEGLEVIRFLRDSSWNTNIMPLSLDTNYYLVLENGEWQIGTGQVFIDTTFERTITLSAVYRDISADIVSEGGTLDPDTLMVVSSASWLNRGATTTKSVSTYITNIFNN</sequence>
<keyword evidence="1" id="KW-0472">Membrane</keyword>
<dbReference type="AlphaFoldDB" id="A0A1G2TGI3"/>
<evidence type="ECO:0000313" key="3">
    <source>
        <dbReference type="Proteomes" id="UP000178175"/>
    </source>
</evidence>
<dbReference type="InterPro" id="IPR012902">
    <property type="entry name" value="N_methyl_site"/>
</dbReference>
<dbReference type="PROSITE" id="PS00409">
    <property type="entry name" value="PROKAR_NTER_METHYL"/>
    <property type="match status" value="1"/>
</dbReference>
<name>A0A1G2TGI3_9BACT</name>
<gene>
    <name evidence="2" type="ORF">A3C70_03485</name>
</gene>